<feature type="domain" description="WisP N-terminal" evidence="3">
    <location>
        <begin position="37"/>
        <end position="272"/>
    </location>
</feature>
<dbReference type="InterPro" id="IPR013783">
    <property type="entry name" value="Ig-like_fold"/>
</dbReference>
<organism evidence="4 5">
    <name type="scientific">Tropheryma whipplei (strain Twist)</name>
    <name type="common">Whipple's bacillus</name>
    <dbReference type="NCBI Taxonomy" id="203267"/>
    <lineage>
        <taxon>Bacteria</taxon>
        <taxon>Bacillati</taxon>
        <taxon>Actinomycetota</taxon>
        <taxon>Actinomycetes</taxon>
        <taxon>Micrococcales</taxon>
        <taxon>Tropherymataceae</taxon>
        <taxon>Tropheryma</taxon>
    </lineage>
</organism>
<name>Q83FS9_TROWT</name>
<keyword evidence="2" id="KW-1133">Transmembrane helix</keyword>
<evidence type="ECO:0000313" key="4">
    <source>
        <dbReference type="EMBL" id="AAO44721.1"/>
    </source>
</evidence>
<dbReference type="GO" id="GO:0005975">
    <property type="term" value="P:carbohydrate metabolic process"/>
    <property type="evidence" value="ECO:0007669"/>
    <property type="project" value="UniProtKB-ARBA"/>
</dbReference>
<feature type="region of interest" description="Disordered" evidence="1">
    <location>
        <begin position="629"/>
        <end position="657"/>
    </location>
</feature>
<proteinExistence type="predicted"/>
<dbReference type="InterPro" id="IPR012503">
    <property type="entry name" value="WisP_N"/>
</dbReference>
<evidence type="ECO:0000256" key="1">
    <source>
        <dbReference type="SAM" id="MobiDB-lite"/>
    </source>
</evidence>
<protein>
    <recommendedName>
        <fullName evidence="3">WisP N-terminal domain-containing protein</fullName>
    </recommendedName>
</protein>
<dbReference type="Pfam" id="PF05345">
    <property type="entry name" value="He_PIG"/>
    <property type="match status" value="2"/>
</dbReference>
<sequence>MPTSPNPLSYLTKAFTLLLTLLLLSSLQYETAFARQTPPALSLLSSVSSTSVSSNTKYTRVSNTNTQEVCVTTNTNVSLLIDPVTSSTKQTLSCTPSLLPQPQTHIYVPYTDTSSYLYVPYITNTHISLYYTDKKADPSSFLTFPHTDIATPYGDEKVISITKTTTNLIALLTTRNIFFFDIHVTEKPKITVPIHKQIDNTYLSDIPSLRNSRYTFSLTHPNKDITIDRYTGQIHLSSLPTSPITAIAINRDTTTHITYALADEPRVRTKRSHVSVGGPLPVYPSDPHFSGAWVPFPSYPGRPNPQKPQYPTRHTDAANYCNLGFPVGFPCYAPTRAPLFYGTQLLTPTLSNVTTTVSQGQKISISPTWSTPKRFFKTSFFPGRRVNLTHVIVLNEYFTPTDFFINEYFTATDWNTDWVSLYKSVPPPTNMLPGNLTLNATNGAITGSIDSSVTPGLYKLTVTVRLKTTVRFGGMHTFTISTTNGYKATYQVQFLVTSRTSSSTSTTVTQGQTVSVSLPTTLSSYTLTPVGSTGTLPSGLSFANGTITGTPTTSGTYTYTVTYGTTTKTTGLRSNGVYTGDYLSGTCRACLGPQAIAYVVNSPTPVYTTTTAVATPIAATYTYVFTVSPSQSSSTGKVHKRRDLSNQPTTHNQSTQLSAQPSAPWWLVMITGLSGLLLGSGLAALPFLL</sequence>
<dbReference type="Gene3D" id="2.60.40.10">
    <property type="entry name" value="Immunoglobulins"/>
    <property type="match status" value="1"/>
</dbReference>
<accession>Q83FS9</accession>
<dbReference type="RefSeq" id="WP_011102691.1">
    <property type="nucleotide sequence ID" value="NC_004572.3"/>
</dbReference>
<evidence type="ECO:0000313" key="5">
    <source>
        <dbReference type="Proteomes" id="UP000002200"/>
    </source>
</evidence>
<dbReference type="KEGG" id="twh:TWT_624"/>
<keyword evidence="5" id="KW-1185">Reference proteome</keyword>
<dbReference type="AlphaFoldDB" id="Q83FS9"/>
<dbReference type="Proteomes" id="UP000002200">
    <property type="component" value="Chromosome"/>
</dbReference>
<dbReference type="Pfam" id="PF07861">
    <property type="entry name" value="WND"/>
    <property type="match status" value="1"/>
</dbReference>
<evidence type="ECO:0000259" key="3">
    <source>
        <dbReference type="Pfam" id="PF07861"/>
    </source>
</evidence>
<feature type="transmembrane region" description="Helical" evidence="2">
    <location>
        <begin position="665"/>
        <end position="688"/>
    </location>
</feature>
<keyword evidence="2" id="KW-0472">Membrane</keyword>
<dbReference type="HOGENOM" id="CLU_019304_0_0_11"/>
<gene>
    <name evidence="4" type="ordered locus">TWT_624</name>
</gene>
<dbReference type="EMBL" id="AE014184">
    <property type="protein sequence ID" value="AAO44721.1"/>
    <property type="molecule type" value="Genomic_DNA"/>
</dbReference>
<reference evidence="4 5" key="1">
    <citation type="journal article" date="2003" name="Genome Res.">
        <title>Tropheryma whipplei twist: a human pathogenic Actinobacteria with a reduced genome.</title>
        <authorList>
            <person name="Raoult D."/>
            <person name="Ogata H."/>
            <person name="Audic S."/>
            <person name="Robert C."/>
            <person name="Suhre K."/>
            <person name="Drancourt M."/>
            <person name="Claverie J.-M."/>
        </authorList>
    </citation>
    <scope>NUCLEOTIDE SEQUENCE [LARGE SCALE GENOMIC DNA]</scope>
    <source>
        <strain evidence="4 5">Twist</strain>
    </source>
</reference>
<keyword evidence="2" id="KW-0812">Transmembrane</keyword>
<feature type="compositionally biased region" description="Polar residues" evidence="1">
    <location>
        <begin position="645"/>
        <end position="657"/>
    </location>
</feature>
<evidence type="ECO:0000256" key="2">
    <source>
        <dbReference type="SAM" id="Phobius"/>
    </source>
</evidence>